<protein>
    <submittedName>
        <fullName evidence="3">DUF2914 domain-containing protein</fullName>
    </submittedName>
</protein>
<feature type="domain" description="DUF2914" evidence="2">
    <location>
        <begin position="69"/>
        <end position="126"/>
    </location>
</feature>
<accession>A0A8J6Y3S4</accession>
<evidence type="ECO:0000259" key="2">
    <source>
        <dbReference type="Pfam" id="PF11141"/>
    </source>
</evidence>
<dbReference type="Pfam" id="PF11141">
    <property type="entry name" value="DUF2914"/>
    <property type="match status" value="1"/>
</dbReference>
<evidence type="ECO:0000313" key="3">
    <source>
        <dbReference type="EMBL" id="MBD3868764.1"/>
    </source>
</evidence>
<feature type="chain" id="PRO_5035271627" evidence="1">
    <location>
        <begin position="21"/>
        <end position="131"/>
    </location>
</feature>
<reference evidence="3 4" key="1">
    <citation type="submission" date="2020-08" db="EMBL/GenBank/DDBJ databases">
        <title>Acidobacteriota in marine sediments use diverse sulfur dissimilation pathways.</title>
        <authorList>
            <person name="Wasmund K."/>
        </authorList>
    </citation>
    <scope>NUCLEOTIDE SEQUENCE [LARGE SCALE GENOMIC DNA]</scope>
    <source>
        <strain evidence="3">MAG AM4</strain>
    </source>
</reference>
<gene>
    <name evidence="3" type="ORF">IFK94_11620</name>
</gene>
<feature type="signal peptide" evidence="1">
    <location>
        <begin position="1"/>
        <end position="20"/>
    </location>
</feature>
<sequence length="131" mass="14275">MKKTAVVILALIVLALPAIAEEQPTLTIPESGVGSGVEERALVGVSDRFRVGDQVWFWTRVTGGADGDRIRHVWRKDGEEKLSVGLTLGGAHWRTWTRKTLHPGSEGAWTVEARDEEGNVLATTVFVCEAP</sequence>
<dbReference type="EMBL" id="JACXWD010000042">
    <property type="protein sequence ID" value="MBD3868764.1"/>
    <property type="molecule type" value="Genomic_DNA"/>
</dbReference>
<dbReference type="InterPro" id="IPR022606">
    <property type="entry name" value="DUF2914"/>
</dbReference>
<keyword evidence="1" id="KW-0732">Signal</keyword>
<dbReference type="AlphaFoldDB" id="A0A8J6Y3S4"/>
<organism evidence="3 4">
    <name type="scientific">Candidatus Polarisedimenticola svalbardensis</name>
    <dbReference type="NCBI Taxonomy" id="2886004"/>
    <lineage>
        <taxon>Bacteria</taxon>
        <taxon>Pseudomonadati</taxon>
        <taxon>Acidobacteriota</taxon>
        <taxon>Candidatus Polarisedimenticolia</taxon>
        <taxon>Candidatus Polarisedimenticolales</taxon>
        <taxon>Candidatus Polarisedimenticolaceae</taxon>
        <taxon>Candidatus Polarisedimenticola</taxon>
    </lineage>
</organism>
<evidence type="ECO:0000313" key="4">
    <source>
        <dbReference type="Proteomes" id="UP000648239"/>
    </source>
</evidence>
<name>A0A8J6Y3S4_9BACT</name>
<dbReference type="Proteomes" id="UP000648239">
    <property type="component" value="Unassembled WGS sequence"/>
</dbReference>
<comment type="caution">
    <text evidence="3">The sequence shown here is derived from an EMBL/GenBank/DDBJ whole genome shotgun (WGS) entry which is preliminary data.</text>
</comment>
<proteinExistence type="predicted"/>
<evidence type="ECO:0000256" key="1">
    <source>
        <dbReference type="SAM" id="SignalP"/>
    </source>
</evidence>